<comment type="subcellular location">
    <subcellularLocation>
        <location evidence="1">Cell outer membrane</location>
    </subcellularLocation>
</comment>
<organism evidence="6 7">
    <name type="scientific">Kordiimonas pumila</name>
    <dbReference type="NCBI Taxonomy" id="2161677"/>
    <lineage>
        <taxon>Bacteria</taxon>
        <taxon>Pseudomonadati</taxon>
        <taxon>Pseudomonadota</taxon>
        <taxon>Alphaproteobacteria</taxon>
        <taxon>Kordiimonadales</taxon>
        <taxon>Kordiimonadaceae</taxon>
        <taxon>Kordiimonas</taxon>
    </lineage>
</organism>
<dbReference type="Proteomes" id="UP001595444">
    <property type="component" value="Unassembled WGS sequence"/>
</dbReference>
<feature type="domain" description="Surface lipoprotein assembly modifier C-terminal" evidence="5">
    <location>
        <begin position="150"/>
        <end position="440"/>
    </location>
</feature>
<dbReference type="Gene3D" id="1.25.40.10">
    <property type="entry name" value="Tetratricopeptide repeat domain"/>
    <property type="match status" value="1"/>
</dbReference>
<evidence type="ECO:0000313" key="7">
    <source>
        <dbReference type="Proteomes" id="UP001595444"/>
    </source>
</evidence>
<evidence type="ECO:0000256" key="1">
    <source>
        <dbReference type="ARBA" id="ARBA00004442"/>
    </source>
</evidence>
<evidence type="ECO:0000256" key="3">
    <source>
        <dbReference type="ARBA" id="ARBA00023237"/>
    </source>
</evidence>
<sequence>MKCRNWIAAGYLMSFLCATGTQAADTFLEQAESLVKAGKFTEAYQMLSSKERQYAGNFEYDFLLGVSALDAGMPQVSIFALERAVATRPDDANARVAIARNYYVLGERLSAKQEFQTARQKQLPPEVLTGVERYLAALEAPKASQSGFSGYVGVAVGYDDNINSATEETQIFIPAFAALGMANLSAAAREQGDEYMQFSAGFGYRHQLNESAAIVAGVNLSQKVHFSADDLDIGVYSGSLGYVHASGADKFSVAVQGQIFTVGYDQFRRAYGLSGQWDHALSDTFMVGAFAQVLDLDYPDQPIRDAVRYSGGASAVFKFGSAAKSAPGRVLLRANVGTEDEKASARPDLGHNFWGGSATVAYSLNAETSVRATAAYENRNYGGTDPLFLTGRSDDNWSLSGAVNYQLTDSISLVPELSYSRNKSNIVINDYDRFTAQVGLRLSF</sequence>
<dbReference type="Gene3D" id="2.40.170.20">
    <property type="entry name" value="TonB-dependent receptor, beta-barrel domain"/>
    <property type="match status" value="1"/>
</dbReference>
<dbReference type="Pfam" id="PF04575">
    <property type="entry name" value="SlipAM"/>
    <property type="match status" value="1"/>
</dbReference>
<evidence type="ECO:0000313" key="6">
    <source>
        <dbReference type="EMBL" id="MFC3052749.1"/>
    </source>
</evidence>
<evidence type="ECO:0000256" key="4">
    <source>
        <dbReference type="SAM" id="SignalP"/>
    </source>
</evidence>
<accession>A0ABV7D702</accession>
<reference evidence="7" key="1">
    <citation type="journal article" date="2019" name="Int. J. Syst. Evol. Microbiol.">
        <title>The Global Catalogue of Microorganisms (GCM) 10K type strain sequencing project: providing services to taxonomists for standard genome sequencing and annotation.</title>
        <authorList>
            <consortium name="The Broad Institute Genomics Platform"/>
            <consortium name="The Broad Institute Genome Sequencing Center for Infectious Disease"/>
            <person name="Wu L."/>
            <person name="Ma J."/>
        </authorList>
    </citation>
    <scope>NUCLEOTIDE SEQUENCE [LARGE SCALE GENOMIC DNA]</scope>
    <source>
        <strain evidence="7">KCTC 62164</strain>
    </source>
</reference>
<keyword evidence="7" id="KW-1185">Reference proteome</keyword>
<dbReference type="InterPro" id="IPR007655">
    <property type="entry name" value="Slam_C"/>
</dbReference>
<feature type="signal peptide" evidence="4">
    <location>
        <begin position="1"/>
        <end position="23"/>
    </location>
</feature>
<keyword evidence="3" id="KW-0998">Cell outer membrane</keyword>
<protein>
    <submittedName>
        <fullName evidence="6">Surface lipoprotein assembly modifier</fullName>
    </submittedName>
</protein>
<dbReference type="SUPFAM" id="SSF48452">
    <property type="entry name" value="TPR-like"/>
    <property type="match status" value="1"/>
</dbReference>
<evidence type="ECO:0000259" key="5">
    <source>
        <dbReference type="Pfam" id="PF04575"/>
    </source>
</evidence>
<dbReference type="EMBL" id="JBHRSL010000010">
    <property type="protein sequence ID" value="MFC3052749.1"/>
    <property type="molecule type" value="Genomic_DNA"/>
</dbReference>
<feature type="chain" id="PRO_5046437741" evidence="4">
    <location>
        <begin position="24"/>
        <end position="444"/>
    </location>
</feature>
<dbReference type="InterPro" id="IPR011990">
    <property type="entry name" value="TPR-like_helical_dom_sf"/>
</dbReference>
<name>A0ABV7D702_9PROT</name>
<evidence type="ECO:0000256" key="2">
    <source>
        <dbReference type="ARBA" id="ARBA00023136"/>
    </source>
</evidence>
<gene>
    <name evidence="6" type="ORF">ACFOKA_12615</name>
</gene>
<proteinExistence type="predicted"/>
<dbReference type="SUPFAM" id="SSF56935">
    <property type="entry name" value="Porins"/>
    <property type="match status" value="1"/>
</dbReference>
<keyword evidence="6" id="KW-0449">Lipoprotein</keyword>
<comment type="caution">
    <text evidence="6">The sequence shown here is derived from an EMBL/GenBank/DDBJ whole genome shotgun (WGS) entry which is preliminary data.</text>
</comment>
<keyword evidence="2" id="KW-0472">Membrane</keyword>
<keyword evidence="4" id="KW-0732">Signal</keyword>
<dbReference type="InterPro" id="IPR036942">
    <property type="entry name" value="Beta-barrel_TonB_sf"/>
</dbReference>
<dbReference type="RefSeq" id="WP_194213603.1">
    <property type="nucleotide sequence ID" value="NZ_CP061205.1"/>
</dbReference>